<dbReference type="PANTHER" id="PTHR22870">
    <property type="entry name" value="REGULATOR OF CHROMOSOME CONDENSATION"/>
    <property type="match status" value="1"/>
</dbReference>
<dbReference type="PROSITE" id="PS00626">
    <property type="entry name" value="RCC1_2"/>
    <property type="match status" value="2"/>
</dbReference>
<name>L1JXY3_GUITC</name>
<dbReference type="HOGENOM" id="CLU_005210_0_2_1"/>
<dbReference type="Proteomes" id="UP000011087">
    <property type="component" value="Unassembled WGS sequence"/>
</dbReference>
<evidence type="ECO:0000313" key="5">
    <source>
        <dbReference type="Proteomes" id="UP000011087"/>
    </source>
</evidence>
<dbReference type="InterPro" id="IPR051210">
    <property type="entry name" value="Ub_ligase/GEF_domain"/>
</dbReference>
<reference evidence="4" key="3">
    <citation type="submission" date="2016-03" db="UniProtKB">
        <authorList>
            <consortium name="EnsemblProtists"/>
        </authorList>
    </citation>
    <scope>IDENTIFICATION</scope>
</reference>
<evidence type="ECO:0000256" key="2">
    <source>
        <dbReference type="PROSITE-ProRule" id="PRU00235"/>
    </source>
</evidence>
<feature type="non-terminal residue" evidence="3">
    <location>
        <position position="1"/>
    </location>
</feature>
<dbReference type="RefSeq" id="XP_005840055.1">
    <property type="nucleotide sequence ID" value="XM_005839998.1"/>
</dbReference>
<proteinExistence type="predicted"/>
<evidence type="ECO:0000256" key="1">
    <source>
        <dbReference type="ARBA" id="ARBA00022737"/>
    </source>
</evidence>
<dbReference type="GeneID" id="17309472"/>
<dbReference type="STRING" id="905079.L1JXY3"/>
<dbReference type="KEGG" id="gtt:GUITHDRAFT_56334"/>
<protein>
    <submittedName>
        <fullName evidence="3 4">Uncharacterized protein</fullName>
    </submittedName>
</protein>
<accession>L1JXY3</accession>
<dbReference type="PROSITE" id="PS50012">
    <property type="entry name" value="RCC1_3"/>
    <property type="match status" value="2"/>
</dbReference>
<dbReference type="EnsemblProtists" id="EKX53075">
    <property type="protein sequence ID" value="EKX53075"/>
    <property type="gene ID" value="GUITHDRAFT_56334"/>
</dbReference>
<keyword evidence="5" id="KW-1185">Reference proteome</keyword>
<dbReference type="OMA" id="INIKCIA"/>
<feature type="repeat" description="RCC1" evidence="2">
    <location>
        <begin position="72"/>
        <end position="128"/>
    </location>
</feature>
<gene>
    <name evidence="3" type="ORF">GUITHDRAFT_56334</name>
</gene>
<sequence>VAAGSFHSLALTSQGNVYAWGWNNYGQLGMGSADMRPNIPYPSEVLFFASLNSKVIKLAAGFSHSAAVTSGGVLYTWGNNKYGQLGQGDYLARRLPTAVSGFYDSNGRVLQVFDVACGLYHCLALSEQGLVWSFGLNSRGQLGTCD</sequence>
<dbReference type="InterPro" id="IPR009091">
    <property type="entry name" value="RCC1/BLIP-II"/>
</dbReference>
<dbReference type="eggNOG" id="KOG1426">
    <property type="taxonomic scope" value="Eukaryota"/>
</dbReference>
<evidence type="ECO:0000313" key="3">
    <source>
        <dbReference type="EMBL" id="EKX53075.1"/>
    </source>
</evidence>
<dbReference type="SUPFAM" id="SSF50985">
    <property type="entry name" value="RCC1/BLIP-II"/>
    <property type="match status" value="1"/>
</dbReference>
<feature type="non-terminal residue" evidence="3">
    <location>
        <position position="146"/>
    </location>
</feature>
<dbReference type="Pfam" id="PF13540">
    <property type="entry name" value="RCC1_2"/>
    <property type="match status" value="1"/>
</dbReference>
<reference evidence="5" key="2">
    <citation type="submission" date="2012-11" db="EMBL/GenBank/DDBJ databases">
        <authorList>
            <person name="Kuo A."/>
            <person name="Curtis B.A."/>
            <person name="Tanifuji G."/>
            <person name="Burki F."/>
            <person name="Gruber A."/>
            <person name="Irimia M."/>
            <person name="Maruyama S."/>
            <person name="Arias M.C."/>
            <person name="Ball S.G."/>
            <person name="Gile G.H."/>
            <person name="Hirakawa Y."/>
            <person name="Hopkins J.F."/>
            <person name="Rensing S.A."/>
            <person name="Schmutz J."/>
            <person name="Symeonidi A."/>
            <person name="Elias M."/>
            <person name="Eveleigh R.J."/>
            <person name="Herman E.K."/>
            <person name="Klute M.J."/>
            <person name="Nakayama T."/>
            <person name="Obornik M."/>
            <person name="Reyes-Prieto A."/>
            <person name="Armbrust E.V."/>
            <person name="Aves S.J."/>
            <person name="Beiko R.G."/>
            <person name="Coutinho P."/>
            <person name="Dacks J.B."/>
            <person name="Durnford D.G."/>
            <person name="Fast N.M."/>
            <person name="Green B.R."/>
            <person name="Grisdale C."/>
            <person name="Hempe F."/>
            <person name="Henrissat B."/>
            <person name="Hoppner M.P."/>
            <person name="Ishida K.-I."/>
            <person name="Kim E."/>
            <person name="Koreny L."/>
            <person name="Kroth P.G."/>
            <person name="Liu Y."/>
            <person name="Malik S.-B."/>
            <person name="Maier U.G."/>
            <person name="McRose D."/>
            <person name="Mock T."/>
            <person name="Neilson J.A."/>
            <person name="Onodera N.T."/>
            <person name="Poole A.M."/>
            <person name="Pritham E.J."/>
            <person name="Richards T.A."/>
            <person name="Rocap G."/>
            <person name="Roy S.W."/>
            <person name="Sarai C."/>
            <person name="Schaack S."/>
            <person name="Shirato S."/>
            <person name="Slamovits C.H."/>
            <person name="Spencer D.F."/>
            <person name="Suzuki S."/>
            <person name="Worden A.Z."/>
            <person name="Zauner S."/>
            <person name="Barry K."/>
            <person name="Bell C."/>
            <person name="Bharti A.K."/>
            <person name="Crow J.A."/>
            <person name="Grimwood J."/>
            <person name="Kramer R."/>
            <person name="Lindquist E."/>
            <person name="Lucas S."/>
            <person name="Salamov A."/>
            <person name="McFadden G.I."/>
            <person name="Lane C.E."/>
            <person name="Keeling P.J."/>
            <person name="Gray M.W."/>
            <person name="Grigoriev I.V."/>
            <person name="Archibald J.M."/>
        </authorList>
    </citation>
    <scope>NUCLEOTIDE SEQUENCE</scope>
    <source>
        <strain evidence="5">CCMP2712</strain>
    </source>
</reference>
<dbReference type="Gene3D" id="2.130.10.30">
    <property type="entry name" value="Regulator of chromosome condensation 1/beta-lactamase-inhibitor protein II"/>
    <property type="match status" value="1"/>
</dbReference>
<reference evidence="3 5" key="1">
    <citation type="journal article" date="2012" name="Nature">
        <title>Algal genomes reveal evolutionary mosaicism and the fate of nucleomorphs.</title>
        <authorList>
            <consortium name="DOE Joint Genome Institute"/>
            <person name="Curtis B.A."/>
            <person name="Tanifuji G."/>
            <person name="Burki F."/>
            <person name="Gruber A."/>
            <person name="Irimia M."/>
            <person name="Maruyama S."/>
            <person name="Arias M.C."/>
            <person name="Ball S.G."/>
            <person name="Gile G.H."/>
            <person name="Hirakawa Y."/>
            <person name="Hopkins J.F."/>
            <person name="Kuo A."/>
            <person name="Rensing S.A."/>
            <person name="Schmutz J."/>
            <person name="Symeonidi A."/>
            <person name="Elias M."/>
            <person name="Eveleigh R.J."/>
            <person name="Herman E.K."/>
            <person name="Klute M.J."/>
            <person name="Nakayama T."/>
            <person name="Obornik M."/>
            <person name="Reyes-Prieto A."/>
            <person name="Armbrust E.V."/>
            <person name="Aves S.J."/>
            <person name="Beiko R.G."/>
            <person name="Coutinho P."/>
            <person name="Dacks J.B."/>
            <person name="Durnford D.G."/>
            <person name="Fast N.M."/>
            <person name="Green B.R."/>
            <person name="Grisdale C.J."/>
            <person name="Hempel F."/>
            <person name="Henrissat B."/>
            <person name="Hoppner M.P."/>
            <person name="Ishida K."/>
            <person name="Kim E."/>
            <person name="Koreny L."/>
            <person name="Kroth P.G."/>
            <person name="Liu Y."/>
            <person name="Malik S.B."/>
            <person name="Maier U.G."/>
            <person name="McRose D."/>
            <person name="Mock T."/>
            <person name="Neilson J.A."/>
            <person name="Onodera N.T."/>
            <person name="Poole A.M."/>
            <person name="Pritham E.J."/>
            <person name="Richards T.A."/>
            <person name="Rocap G."/>
            <person name="Roy S.W."/>
            <person name="Sarai C."/>
            <person name="Schaack S."/>
            <person name="Shirato S."/>
            <person name="Slamovits C.H."/>
            <person name="Spencer D.F."/>
            <person name="Suzuki S."/>
            <person name="Worden A.Z."/>
            <person name="Zauner S."/>
            <person name="Barry K."/>
            <person name="Bell C."/>
            <person name="Bharti A.K."/>
            <person name="Crow J.A."/>
            <person name="Grimwood J."/>
            <person name="Kramer R."/>
            <person name="Lindquist E."/>
            <person name="Lucas S."/>
            <person name="Salamov A."/>
            <person name="McFadden G.I."/>
            <person name="Lane C.E."/>
            <person name="Keeling P.J."/>
            <person name="Gray M.W."/>
            <person name="Grigoriev I.V."/>
            <person name="Archibald J.M."/>
        </authorList>
    </citation>
    <scope>NUCLEOTIDE SEQUENCE</scope>
    <source>
        <strain evidence="3 5">CCMP2712</strain>
    </source>
</reference>
<evidence type="ECO:0000313" key="4">
    <source>
        <dbReference type="EnsemblProtists" id="EKX53075"/>
    </source>
</evidence>
<keyword evidence="1" id="KW-0677">Repeat</keyword>
<dbReference type="OrthoDB" id="8068875at2759"/>
<dbReference type="PaxDb" id="55529-EKX53075"/>
<dbReference type="InterPro" id="IPR000408">
    <property type="entry name" value="Reg_chr_condens"/>
</dbReference>
<dbReference type="PANTHER" id="PTHR22870:SF408">
    <property type="entry name" value="OS09G0560450 PROTEIN"/>
    <property type="match status" value="1"/>
</dbReference>
<dbReference type="PRINTS" id="PR00633">
    <property type="entry name" value="RCCNDNSATION"/>
</dbReference>
<dbReference type="EMBL" id="JH992971">
    <property type="protein sequence ID" value="EKX53075.1"/>
    <property type="molecule type" value="Genomic_DNA"/>
</dbReference>
<organism evidence="3">
    <name type="scientific">Guillardia theta (strain CCMP2712)</name>
    <name type="common">Cryptophyte</name>
    <dbReference type="NCBI Taxonomy" id="905079"/>
    <lineage>
        <taxon>Eukaryota</taxon>
        <taxon>Cryptophyceae</taxon>
        <taxon>Pyrenomonadales</taxon>
        <taxon>Geminigeraceae</taxon>
        <taxon>Guillardia</taxon>
    </lineage>
</organism>
<dbReference type="AlphaFoldDB" id="L1JXY3"/>
<dbReference type="Pfam" id="PF00415">
    <property type="entry name" value="RCC1"/>
    <property type="match status" value="1"/>
</dbReference>
<feature type="repeat" description="RCC1" evidence="2">
    <location>
        <begin position="15"/>
        <end position="71"/>
    </location>
</feature>